<dbReference type="PANTHER" id="PTHR37833">
    <property type="entry name" value="LIPOPROTEIN-RELATED"/>
    <property type="match status" value="1"/>
</dbReference>
<dbReference type="PROSITE" id="PS51257">
    <property type="entry name" value="PROKAR_LIPOPROTEIN"/>
    <property type="match status" value="1"/>
</dbReference>
<reference evidence="2 3" key="1">
    <citation type="submission" date="2024-03" db="EMBL/GenBank/DDBJ databases">
        <title>Sequence of Lycoming College Course Isolates.</title>
        <authorList>
            <person name="Plotts O."/>
            <person name="Newman J."/>
        </authorList>
    </citation>
    <scope>NUCLEOTIDE SEQUENCE [LARGE SCALE GENOMIC DNA]</scope>
    <source>
        <strain evidence="2 3">CJB-3</strain>
    </source>
</reference>
<gene>
    <name evidence="2" type="ORF">WAE58_11225</name>
</gene>
<dbReference type="RefSeq" id="WP_172659591.1">
    <property type="nucleotide sequence ID" value="NZ_CBFGNQ010000037.1"/>
</dbReference>
<organism evidence="2 3">
    <name type="scientific">Pedobacter panaciterrae</name>
    <dbReference type="NCBI Taxonomy" id="363849"/>
    <lineage>
        <taxon>Bacteria</taxon>
        <taxon>Pseudomonadati</taxon>
        <taxon>Bacteroidota</taxon>
        <taxon>Sphingobacteriia</taxon>
        <taxon>Sphingobacteriales</taxon>
        <taxon>Sphingobacteriaceae</taxon>
        <taxon>Pedobacter</taxon>
    </lineage>
</organism>
<feature type="chain" id="PRO_5047377811" evidence="1">
    <location>
        <begin position="22"/>
        <end position="156"/>
    </location>
</feature>
<sequence>MKKILLLAAVALTLASCQSKTDKNVDAASTVTDTAAITASADSAKAEAIRHTDGPVLTFETNNYYFGKIEKGEKVSYSFKFRNTGKMPLIITDAIATCGCTVPEIPKAPIKPGQAGELNVVFNSAGKTGRQDKIVSVKSNALNSAIELHLTGEIKE</sequence>
<dbReference type="InterPro" id="IPR013783">
    <property type="entry name" value="Ig-like_fold"/>
</dbReference>
<name>A0ABU8NMW8_9SPHI</name>
<protein>
    <submittedName>
        <fullName evidence="2">DUF1573 domain-containing protein</fullName>
    </submittedName>
</protein>
<proteinExistence type="predicted"/>
<keyword evidence="3" id="KW-1185">Reference proteome</keyword>
<dbReference type="Gene3D" id="2.60.40.10">
    <property type="entry name" value="Immunoglobulins"/>
    <property type="match status" value="1"/>
</dbReference>
<accession>A0ABU8NMW8</accession>
<dbReference type="Proteomes" id="UP001378956">
    <property type="component" value="Unassembled WGS sequence"/>
</dbReference>
<dbReference type="PANTHER" id="PTHR37833:SF1">
    <property type="entry name" value="SIGNAL PEPTIDE PROTEIN"/>
    <property type="match status" value="1"/>
</dbReference>
<evidence type="ECO:0000313" key="2">
    <source>
        <dbReference type="EMBL" id="MEJ2903001.1"/>
    </source>
</evidence>
<feature type="signal peptide" evidence="1">
    <location>
        <begin position="1"/>
        <end position="21"/>
    </location>
</feature>
<dbReference type="InterPro" id="IPR011467">
    <property type="entry name" value="DUF1573"/>
</dbReference>
<evidence type="ECO:0000313" key="3">
    <source>
        <dbReference type="Proteomes" id="UP001378956"/>
    </source>
</evidence>
<comment type="caution">
    <text evidence="2">The sequence shown here is derived from an EMBL/GenBank/DDBJ whole genome shotgun (WGS) entry which is preliminary data.</text>
</comment>
<dbReference type="Pfam" id="PF07610">
    <property type="entry name" value="DUF1573"/>
    <property type="match status" value="1"/>
</dbReference>
<keyword evidence="1" id="KW-0732">Signal</keyword>
<evidence type="ECO:0000256" key="1">
    <source>
        <dbReference type="SAM" id="SignalP"/>
    </source>
</evidence>
<dbReference type="EMBL" id="JBBEUB010000003">
    <property type="protein sequence ID" value="MEJ2903001.1"/>
    <property type="molecule type" value="Genomic_DNA"/>
</dbReference>